<name>A0ABR3F9Z9_9AGAR</name>
<feature type="compositionally biased region" description="Basic and acidic residues" evidence="1">
    <location>
        <begin position="94"/>
        <end position="107"/>
    </location>
</feature>
<protein>
    <recommendedName>
        <fullName evidence="4">Rad60/SUMO-like domain-containing protein</fullName>
    </recommendedName>
</protein>
<keyword evidence="3" id="KW-1185">Reference proteome</keyword>
<sequence length="500" mass="54782">MASYEDMRRIVRRKFDIDEAADMSFEVNNFAICNGQQLEVDESAYGAMAPYLDEIHVNVIQRDVGSSSSTAKGKGKETYPIPTPSNSDQSMSSDSRRENPQPKDSRPPSRTLSPAPNISPKPQAEPELPADGYPEDDEIDEEEERVLEQQLQPRVKSPSPPRLDVKKSKPPIATSTPLPDARSNVGSPAPLPPISPFKSPASPSTSRSNANDKGKTKSPVASGSGSSTRLADQLFNDSVTVEAEAVLSDPPAYSEAEAEPEPEPEVQDFRFGTQFFDKKKERKQPPADADIIEIDADEDEGQRPGPSSRTNSKKRADGTTVEGGERKSLSRPQPRRIVPKGKMGDDDGESSSALKPPRSKSKATMSRHGSNTEDAELPSGTQGPLLRDAPGDEEESLVQPDGRFKIFITGPKKTHRAEFMTKERHKIKKVLMGACKTFSLDPEKSRLESLLVTEDWGETEEHYFQCNNDDTVGKAGLRPGSQLRVVVEDIDELDDEPSSD</sequence>
<gene>
    <name evidence="2" type="ORF">V5O48_009881</name>
</gene>
<accession>A0ABR3F9Z9</accession>
<feature type="compositionally biased region" description="Acidic residues" evidence="1">
    <location>
        <begin position="133"/>
        <end position="145"/>
    </location>
</feature>
<feature type="compositionally biased region" description="Polar residues" evidence="1">
    <location>
        <begin position="219"/>
        <end position="239"/>
    </location>
</feature>
<dbReference type="EMBL" id="JBAHYK010000675">
    <property type="protein sequence ID" value="KAL0572087.1"/>
    <property type="molecule type" value="Genomic_DNA"/>
</dbReference>
<proteinExistence type="predicted"/>
<dbReference type="Proteomes" id="UP001465976">
    <property type="component" value="Unassembled WGS sequence"/>
</dbReference>
<evidence type="ECO:0008006" key="4">
    <source>
        <dbReference type="Google" id="ProtNLM"/>
    </source>
</evidence>
<feature type="compositionally biased region" description="Acidic residues" evidence="1">
    <location>
        <begin position="290"/>
        <end position="300"/>
    </location>
</feature>
<evidence type="ECO:0000256" key="1">
    <source>
        <dbReference type="SAM" id="MobiDB-lite"/>
    </source>
</evidence>
<feature type="region of interest" description="Disordered" evidence="1">
    <location>
        <begin position="65"/>
        <end position="397"/>
    </location>
</feature>
<organism evidence="2 3">
    <name type="scientific">Marasmius crinis-equi</name>
    <dbReference type="NCBI Taxonomy" id="585013"/>
    <lineage>
        <taxon>Eukaryota</taxon>
        <taxon>Fungi</taxon>
        <taxon>Dikarya</taxon>
        <taxon>Basidiomycota</taxon>
        <taxon>Agaricomycotina</taxon>
        <taxon>Agaricomycetes</taxon>
        <taxon>Agaricomycetidae</taxon>
        <taxon>Agaricales</taxon>
        <taxon>Marasmiineae</taxon>
        <taxon>Marasmiaceae</taxon>
        <taxon>Marasmius</taxon>
    </lineage>
</organism>
<feature type="compositionally biased region" description="Acidic residues" evidence="1">
    <location>
        <begin position="256"/>
        <end position="266"/>
    </location>
</feature>
<comment type="caution">
    <text evidence="2">The sequence shown here is derived from an EMBL/GenBank/DDBJ whole genome shotgun (WGS) entry which is preliminary data.</text>
</comment>
<evidence type="ECO:0000313" key="3">
    <source>
        <dbReference type="Proteomes" id="UP001465976"/>
    </source>
</evidence>
<reference evidence="2 3" key="1">
    <citation type="submission" date="2024-02" db="EMBL/GenBank/DDBJ databases">
        <title>A draft genome for the cacao thread blight pathogen Marasmius crinis-equi.</title>
        <authorList>
            <person name="Cohen S.P."/>
            <person name="Baruah I.K."/>
            <person name="Amoako-Attah I."/>
            <person name="Bukari Y."/>
            <person name="Meinhardt L.W."/>
            <person name="Bailey B.A."/>
        </authorList>
    </citation>
    <scope>NUCLEOTIDE SEQUENCE [LARGE SCALE GENOMIC DNA]</scope>
    <source>
        <strain evidence="2 3">GH-76</strain>
    </source>
</reference>
<feature type="compositionally biased region" description="Basic and acidic residues" evidence="1">
    <location>
        <begin position="276"/>
        <end position="285"/>
    </location>
</feature>
<evidence type="ECO:0000313" key="2">
    <source>
        <dbReference type="EMBL" id="KAL0572087.1"/>
    </source>
</evidence>